<evidence type="ECO:0000313" key="4">
    <source>
        <dbReference type="Proteomes" id="UP000509335"/>
    </source>
</evidence>
<reference evidence="3 4" key="1">
    <citation type="submission" date="2020-07" db="EMBL/GenBank/DDBJ databases">
        <title>A bifunctional nitrone conjugated secondary metabolite targeting the ribosome.</title>
        <authorList>
            <person name="Limbrick E.M."/>
            <person name="Graf M."/>
            <person name="Derewacz D.K."/>
            <person name="Nguyen F."/>
            <person name="Spraggins J.M."/>
            <person name="Wieland M."/>
            <person name="Ynigez-Gutierrez A.E."/>
            <person name="Reisman B.J."/>
            <person name="Zinshteyn B."/>
            <person name="McCulloch K."/>
            <person name="Iverson T.M."/>
            <person name="Green R."/>
            <person name="Wilson D.N."/>
            <person name="Bachmann B.O."/>
        </authorList>
    </citation>
    <scope>NUCLEOTIDE SEQUENCE [LARGE SCALE GENOMIC DNA]</scope>
    <source>
        <strain evidence="4">aurantiaca</strain>
    </source>
</reference>
<dbReference type="PANTHER" id="PTHR43245:SF58">
    <property type="entry name" value="BLL5923 PROTEIN"/>
    <property type="match status" value="1"/>
</dbReference>
<feature type="domain" description="NAD-dependent epimerase/dehydratase" evidence="2">
    <location>
        <begin position="37"/>
        <end position="253"/>
    </location>
</feature>
<dbReference type="Gene3D" id="3.40.50.720">
    <property type="entry name" value="NAD(P)-binding Rossmann-like Domain"/>
    <property type="match status" value="1"/>
</dbReference>
<dbReference type="Proteomes" id="UP000509335">
    <property type="component" value="Chromosome"/>
</dbReference>
<sequence>MARHRPARGLRRGQPGVRTAPADPAVPAHPGAGVTTVLVLGGSGFIGGHVRAALRPHAALVCPGRRDVDLVACDVDELGALLRAARPDAVVACTGRLDGRADELVAANVSVTAKLVEAVAAGAPGARLVRIGSAGEYGPVPHGHAAAESDDARPVSEYGLTHLTATRLVELAAAAGRVDGVTLRVFNPIGPGLSADTVLGRVATLLRRATPGGRITVGPLSAHRDFVDVRDVAAAVAAAVRAPWLPQRVYNVASGRAVPVREAVRLMAEAAGFTGAVREDQPPPGRSAAVDWMCGDISRAARDLGWTPSYELAESVKASWAAMGA</sequence>
<dbReference type="PANTHER" id="PTHR43245">
    <property type="entry name" value="BIFUNCTIONAL POLYMYXIN RESISTANCE PROTEIN ARNA"/>
    <property type="match status" value="1"/>
</dbReference>
<dbReference type="KEGG" id="mcab:HXZ27_11045"/>
<dbReference type="InterPro" id="IPR036291">
    <property type="entry name" value="NAD(P)-bd_dom_sf"/>
</dbReference>
<feature type="region of interest" description="Disordered" evidence="1">
    <location>
        <begin position="1"/>
        <end position="28"/>
    </location>
</feature>
<dbReference type="SUPFAM" id="SSF51735">
    <property type="entry name" value="NAD(P)-binding Rossmann-fold domains"/>
    <property type="match status" value="1"/>
</dbReference>
<proteinExistence type="predicted"/>
<name>A0A7H8XTZ2_9ACTN</name>
<dbReference type="EMBL" id="CP058322">
    <property type="protein sequence ID" value="QLD28493.1"/>
    <property type="molecule type" value="Genomic_DNA"/>
</dbReference>
<protein>
    <submittedName>
        <fullName evidence="3">NAD(P)-dependent oxidoreductase</fullName>
    </submittedName>
</protein>
<evidence type="ECO:0000256" key="1">
    <source>
        <dbReference type="SAM" id="MobiDB-lite"/>
    </source>
</evidence>
<dbReference type="Pfam" id="PF01370">
    <property type="entry name" value="Epimerase"/>
    <property type="match status" value="1"/>
</dbReference>
<evidence type="ECO:0000259" key="2">
    <source>
        <dbReference type="Pfam" id="PF01370"/>
    </source>
</evidence>
<dbReference type="InterPro" id="IPR001509">
    <property type="entry name" value="Epimerase_deHydtase"/>
</dbReference>
<accession>A0A7H8XTZ2</accession>
<evidence type="ECO:0000313" key="3">
    <source>
        <dbReference type="EMBL" id="QLD28493.1"/>
    </source>
</evidence>
<dbReference type="AlphaFoldDB" id="A0A7H8XTZ2"/>
<dbReference type="InterPro" id="IPR050177">
    <property type="entry name" value="Lipid_A_modif_metabolic_enz"/>
</dbReference>
<organism evidence="3 4">
    <name type="scientific">Micromonospora carbonacea</name>
    <dbReference type="NCBI Taxonomy" id="47853"/>
    <lineage>
        <taxon>Bacteria</taxon>
        <taxon>Bacillati</taxon>
        <taxon>Actinomycetota</taxon>
        <taxon>Actinomycetes</taxon>
        <taxon>Micromonosporales</taxon>
        <taxon>Micromonosporaceae</taxon>
        <taxon>Micromonospora</taxon>
    </lineage>
</organism>
<feature type="compositionally biased region" description="Basic residues" evidence="1">
    <location>
        <begin position="1"/>
        <end position="11"/>
    </location>
</feature>
<gene>
    <name evidence="3" type="ORF">HXZ27_11045</name>
</gene>